<accession>A0A1I5X082</accession>
<dbReference type="PANTHER" id="PTHR12110">
    <property type="entry name" value="HYDROXYPYRUVATE ISOMERASE"/>
    <property type="match status" value="1"/>
</dbReference>
<dbReference type="EMBL" id="FOXO01000027">
    <property type="protein sequence ID" value="SFQ25432.1"/>
    <property type="molecule type" value="Genomic_DNA"/>
</dbReference>
<dbReference type="AlphaFoldDB" id="A0A1I5X082"/>
<dbReference type="InterPro" id="IPR013022">
    <property type="entry name" value="Xyl_isomerase-like_TIM-brl"/>
</dbReference>
<feature type="transmembrane region" description="Helical" evidence="1">
    <location>
        <begin position="12"/>
        <end position="31"/>
    </location>
</feature>
<feature type="domain" description="Xylose isomerase-like TIM barrel" evidence="2">
    <location>
        <begin position="85"/>
        <end position="339"/>
    </location>
</feature>
<proteinExistence type="predicted"/>
<dbReference type="Gene3D" id="3.20.20.150">
    <property type="entry name" value="Divalent-metal-dependent TIM barrel enzymes"/>
    <property type="match status" value="1"/>
</dbReference>
<keyword evidence="3" id="KW-0413">Isomerase</keyword>
<organism evidence="3 4">
    <name type="scientific">Butyrivibrio proteoclasticus</name>
    <dbReference type="NCBI Taxonomy" id="43305"/>
    <lineage>
        <taxon>Bacteria</taxon>
        <taxon>Bacillati</taxon>
        <taxon>Bacillota</taxon>
        <taxon>Clostridia</taxon>
        <taxon>Lachnospirales</taxon>
        <taxon>Lachnospiraceae</taxon>
        <taxon>Butyrivibrio</taxon>
    </lineage>
</organism>
<evidence type="ECO:0000259" key="2">
    <source>
        <dbReference type="Pfam" id="PF01261"/>
    </source>
</evidence>
<dbReference type="SUPFAM" id="SSF51658">
    <property type="entry name" value="Xylose isomerase-like"/>
    <property type="match status" value="1"/>
</dbReference>
<keyword evidence="1" id="KW-1133">Transmembrane helix</keyword>
<evidence type="ECO:0000313" key="4">
    <source>
        <dbReference type="Proteomes" id="UP000182624"/>
    </source>
</evidence>
<protein>
    <submittedName>
        <fullName evidence="3">Sugar phosphate isomerase/epimerase</fullName>
    </submittedName>
</protein>
<sequence length="341" mass="38563">MRKLKEKKPLIFTVLIAVLCMIIAFLIRNIYLNATAGPYEVTRKEIADYFSAQLNTQENTVKKGVQQIMLGTVSDNYDTTLDALKHVKAAGYDYIEINDFMIEKSSFIVKLLTKFGGMDIGNSGNQDWHTLIYESGLKVSSMHSNLGAIEADPEKVANLAKSYGTDVVVITGMYRFDYSDLNEVESLAERLNTAGKALKEHGVKLLYHNHNCELQKVSTDKTAYDVIIENTDDEYVNFELDTYWMTDGGADVYPIIEKLGSRLKYWHINDRGNTQKGPYMTPILKEKATELGKGNMNLKGLSEVIKEKGVMAVILETHMNWIDNDPVKSIEVSSEFMNKYF</sequence>
<name>A0A1I5X082_9FIRM</name>
<dbReference type="GO" id="GO:0016853">
    <property type="term" value="F:isomerase activity"/>
    <property type="evidence" value="ECO:0007669"/>
    <property type="project" value="UniProtKB-KW"/>
</dbReference>
<reference evidence="4" key="1">
    <citation type="submission" date="2016-10" db="EMBL/GenBank/DDBJ databases">
        <authorList>
            <person name="Varghese N."/>
            <person name="Submissions S."/>
        </authorList>
    </citation>
    <scope>NUCLEOTIDE SEQUENCE [LARGE SCALE GENOMIC DNA]</scope>
    <source>
        <strain evidence="4">P18</strain>
    </source>
</reference>
<dbReference type="InterPro" id="IPR036237">
    <property type="entry name" value="Xyl_isomerase-like_sf"/>
</dbReference>
<dbReference type="InterPro" id="IPR050312">
    <property type="entry name" value="IolE/XylAMocC-like"/>
</dbReference>
<dbReference type="PANTHER" id="PTHR12110:SF41">
    <property type="entry name" value="INOSOSE DEHYDRATASE"/>
    <property type="match status" value="1"/>
</dbReference>
<dbReference type="Pfam" id="PF01261">
    <property type="entry name" value="AP_endonuc_2"/>
    <property type="match status" value="1"/>
</dbReference>
<evidence type="ECO:0000313" key="3">
    <source>
        <dbReference type="EMBL" id="SFQ25432.1"/>
    </source>
</evidence>
<gene>
    <name evidence="3" type="ORF">SAMN04487928_12713</name>
</gene>
<keyword evidence="4" id="KW-1185">Reference proteome</keyword>
<evidence type="ECO:0000256" key="1">
    <source>
        <dbReference type="SAM" id="Phobius"/>
    </source>
</evidence>
<keyword evidence="1" id="KW-0812">Transmembrane</keyword>
<keyword evidence="1" id="KW-0472">Membrane</keyword>
<dbReference type="Proteomes" id="UP000182624">
    <property type="component" value="Unassembled WGS sequence"/>
</dbReference>